<dbReference type="AlphaFoldDB" id="A0A6J4SXQ7"/>
<reference evidence="1" key="1">
    <citation type="submission" date="2020-02" db="EMBL/GenBank/DDBJ databases">
        <authorList>
            <person name="Meier V. D."/>
        </authorList>
    </citation>
    <scope>NUCLEOTIDE SEQUENCE</scope>
    <source>
        <strain evidence="1">AVDCRST_MAG91</strain>
    </source>
</reference>
<organism evidence="1">
    <name type="scientific">uncultured Sphingomonadaceae bacterium</name>
    <dbReference type="NCBI Taxonomy" id="169976"/>
    <lineage>
        <taxon>Bacteria</taxon>
        <taxon>Pseudomonadati</taxon>
        <taxon>Pseudomonadota</taxon>
        <taxon>Alphaproteobacteria</taxon>
        <taxon>Sphingomonadales</taxon>
        <taxon>Sphingomonadaceae</taxon>
        <taxon>environmental samples</taxon>
    </lineage>
</organism>
<dbReference type="EMBL" id="CADCVX010000291">
    <property type="protein sequence ID" value="CAA9508542.1"/>
    <property type="molecule type" value="Genomic_DNA"/>
</dbReference>
<proteinExistence type="predicted"/>
<sequence length="622" mass="68152">MKHEPERGGAAGDEHVASVSNRAEALMDSGDTAAALRLLAAAIAVNGARPALLTAAANAWVVAVDHGDVLESWPDAERDTLHRYLILQEGSDASPPIFHHRIAAQHSGGVTGHLERAARALEPTLQALLAEAVPDRNAVLMALLLRGATVRIDQERLGTLHEQYFAHFPIQDLNIPYSVVFDRNYFRRNVADLRRYVLVHGATIIDGSLPLTHVLLLHWLVADAFSYLPPDWAIHAIDARRRSHSLCVDEAAAARSLALRFSITDEVREDATLMRLADALSATRRTLAVEANGAGAAAIARLDQRPRQFVGAALNEARARFPMLARLRPRIALCVSGQLRGFRKAWPTWRSLLSGVDATVFVDSWNRIGRGTAEPFRSVLPFEGDAFSRAYKRVGAELGLDELRARYPSLFAELDRSGVVGEADLSALYGTCHVSLDDEAEPAFATLSNSEKMYLKIERCFRMAEASGKQFDLIVRLRPDKPIVAVAFDWSDLIVALRTRPALYCETALGVHYGGLLMGDQAAIGLPEASRVYAETFSRAPPIAAVAPYRMEAHLWPHTSVAQLCWVSGIDVRKLPIKFGPFQEAEPLPARCIRDALNYDATSRMDAVDGQLIAANRIDLGA</sequence>
<evidence type="ECO:0000313" key="1">
    <source>
        <dbReference type="EMBL" id="CAA9508542.1"/>
    </source>
</evidence>
<name>A0A6J4SXQ7_9SPHN</name>
<gene>
    <name evidence="1" type="ORF">AVDCRST_MAG91-1493</name>
</gene>
<accession>A0A6J4SXQ7</accession>
<protein>
    <submittedName>
        <fullName evidence="1">Uncharacterized protein</fullName>
    </submittedName>
</protein>